<evidence type="ECO:0000256" key="1">
    <source>
        <dbReference type="SAM" id="Phobius"/>
    </source>
</evidence>
<keyword evidence="1" id="KW-0472">Membrane</keyword>
<evidence type="ECO:0000313" key="3">
    <source>
        <dbReference type="Proteomes" id="UP000567179"/>
    </source>
</evidence>
<name>A0A8H5AQF1_9AGAR</name>
<dbReference type="Proteomes" id="UP000567179">
    <property type="component" value="Unassembled WGS sequence"/>
</dbReference>
<evidence type="ECO:0000313" key="2">
    <source>
        <dbReference type="EMBL" id="KAF5309039.1"/>
    </source>
</evidence>
<keyword evidence="1" id="KW-1133">Transmembrane helix</keyword>
<feature type="transmembrane region" description="Helical" evidence="1">
    <location>
        <begin position="27"/>
        <end position="50"/>
    </location>
</feature>
<feature type="transmembrane region" description="Helical" evidence="1">
    <location>
        <begin position="100"/>
        <end position="121"/>
    </location>
</feature>
<organism evidence="2 3">
    <name type="scientific">Psilocybe cf. subviscida</name>
    <dbReference type="NCBI Taxonomy" id="2480587"/>
    <lineage>
        <taxon>Eukaryota</taxon>
        <taxon>Fungi</taxon>
        <taxon>Dikarya</taxon>
        <taxon>Basidiomycota</taxon>
        <taxon>Agaricomycotina</taxon>
        <taxon>Agaricomycetes</taxon>
        <taxon>Agaricomycetidae</taxon>
        <taxon>Agaricales</taxon>
        <taxon>Agaricineae</taxon>
        <taxon>Strophariaceae</taxon>
        <taxon>Psilocybe</taxon>
    </lineage>
</organism>
<keyword evidence="3" id="KW-1185">Reference proteome</keyword>
<feature type="transmembrane region" description="Helical" evidence="1">
    <location>
        <begin position="133"/>
        <end position="151"/>
    </location>
</feature>
<dbReference type="EMBL" id="JAACJJ010000062">
    <property type="protein sequence ID" value="KAF5309039.1"/>
    <property type="molecule type" value="Genomic_DNA"/>
</dbReference>
<dbReference type="AlphaFoldDB" id="A0A8H5AQF1"/>
<proteinExistence type="predicted"/>
<gene>
    <name evidence="2" type="ORF">D9619_013552</name>
</gene>
<comment type="caution">
    <text evidence="2">The sequence shown here is derived from an EMBL/GenBank/DDBJ whole genome shotgun (WGS) entry which is preliminary data.</text>
</comment>
<feature type="transmembrane region" description="Helical" evidence="1">
    <location>
        <begin position="70"/>
        <end position="88"/>
    </location>
</feature>
<protein>
    <submittedName>
        <fullName evidence="2">Uncharacterized protein</fullName>
    </submittedName>
</protein>
<accession>A0A8H5AQF1</accession>
<keyword evidence="1" id="KW-0812">Transmembrane</keyword>
<reference evidence="2 3" key="1">
    <citation type="journal article" date="2020" name="ISME J.">
        <title>Uncovering the hidden diversity of litter-decomposition mechanisms in mushroom-forming fungi.</title>
        <authorList>
            <person name="Floudas D."/>
            <person name="Bentzer J."/>
            <person name="Ahren D."/>
            <person name="Johansson T."/>
            <person name="Persson P."/>
            <person name="Tunlid A."/>
        </authorList>
    </citation>
    <scope>NUCLEOTIDE SEQUENCE [LARGE SCALE GENOMIC DNA]</scope>
    <source>
        <strain evidence="2 3">CBS 101986</strain>
    </source>
</reference>
<dbReference type="OrthoDB" id="3038990at2759"/>
<sequence length="152" mass="16487">MVTVVNDTLVVPLSAVSTPLIFFDPDLAYLISSATYIHIASLGATIWDVLDNLGNDYRLLVHYEIRAPTIIYFLTRVSLLGFSLGRAVPLTKPLDDCAALQRSNSVFLILFIASTTALFYLRVCAVCAMERKIVIGIGVVSSTSVGMAQTLS</sequence>